<organism evidence="2 3">
    <name type="scientific">Clostridium pasteurianum BC1</name>
    <dbReference type="NCBI Taxonomy" id="86416"/>
    <lineage>
        <taxon>Bacteria</taxon>
        <taxon>Bacillati</taxon>
        <taxon>Bacillota</taxon>
        <taxon>Clostridia</taxon>
        <taxon>Eubacteriales</taxon>
        <taxon>Clostridiaceae</taxon>
        <taxon>Clostridium</taxon>
    </lineage>
</organism>
<dbReference type="InterPro" id="IPR011437">
    <property type="entry name" value="DUF1540"/>
</dbReference>
<feature type="domain" description="DUF1540" evidence="1">
    <location>
        <begin position="14"/>
        <end position="50"/>
    </location>
</feature>
<dbReference type="Pfam" id="PF07561">
    <property type="entry name" value="DUF1540"/>
    <property type="match status" value="2"/>
</dbReference>
<evidence type="ECO:0000313" key="3">
    <source>
        <dbReference type="Proteomes" id="UP000013523"/>
    </source>
</evidence>
<accession>R4KCT4</accession>
<proteinExistence type="predicted"/>
<gene>
    <name evidence="2" type="ORF">Clopa_3571</name>
</gene>
<dbReference type="HOGENOM" id="CLU_159977_1_0_9"/>
<protein>
    <recommendedName>
        <fullName evidence="1">DUF1540 domain-containing protein</fullName>
    </recommendedName>
</protein>
<dbReference type="Proteomes" id="UP000013523">
    <property type="component" value="Chromosome"/>
</dbReference>
<evidence type="ECO:0000313" key="2">
    <source>
        <dbReference type="EMBL" id="AGK98354.1"/>
    </source>
</evidence>
<dbReference type="STRING" id="86416.Clopa_3571"/>
<dbReference type="AlphaFoldDB" id="R4KCT4"/>
<keyword evidence="3" id="KW-1185">Reference proteome</keyword>
<feature type="domain" description="DUF1540" evidence="1">
    <location>
        <begin position="86"/>
        <end position="124"/>
    </location>
</feature>
<sequence length="129" mass="14354">MIAESDIIMTKLICSAINCLNNIDGLCTAKIIHIEGKDINSDNKTYCKTFSERTLRSTIAGMVNMNIIGEVRQVFNKNSIVMSPKVNCEIHKCGYNFRGECVALNVQIYGTNCHSKQCTECETFNDGGF</sequence>
<dbReference type="KEGG" id="cpas:Clopa_3571"/>
<dbReference type="EMBL" id="CP003261">
    <property type="protein sequence ID" value="AGK98354.1"/>
    <property type="molecule type" value="Genomic_DNA"/>
</dbReference>
<reference evidence="2 3" key="1">
    <citation type="submission" date="2012-01" db="EMBL/GenBank/DDBJ databases">
        <title>Complete sequence of chromosome of Clostridium pasteurianum BC1.</title>
        <authorList>
            <consortium name="US DOE Joint Genome Institute"/>
            <person name="Lucas S."/>
            <person name="Han J."/>
            <person name="Lapidus A."/>
            <person name="Cheng J.-F."/>
            <person name="Goodwin L."/>
            <person name="Pitluck S."/>
            <person name="Peters L."/>
            <person name="Mikhailova N."/>
            <person name="Teshima H."/>
            <person name="Detter J.C."/>
            <person name="Han C."/>
            <person name="Tapia R."/>
            <person name="Land M."/>
            <person name="Hauser L."/>
            <person name="Kyrpides N."/>
            <person name="Ivanova N."/>
            <person name="Pagani I."/>
            <person name="Dunn J."/>
            <person name="Taghavi S."/>
            <person name="Francis A."/>
            <person name="van der Lelie D."/>
            <person name="Woyke T."/>
        </authorList>
    </citation>
    <scope>NUCLEOTIDE SEQUENCE [LARGE SCALE GENOMIC DNA]</scope>
    <source>
        <strain evidence="2 3">BC1</strain>
    </source>
</reference>
<name>R4KCT4_CLOPA</name>
<evidence type="ECO:0000259" key="1">
    <source>
        <dbReference type="Pfam" id="PF07561"/>
    </source>
</evidence>
<dbReference type="eggNOG" id="ENOG5033CPP">
    <property type="taxonomic scope" value="Bacteria"/>
</dbReference>
<dbReference type="PATRIC" id="fig|86416.3.peg.3570"/>